<dbReference type="Pfam" id="PF00691">
    <property type="entry name" value="OmpA"/>
    <property type="match status" value="1"/>
</dbReference>
<keyword evidence="5 8" id="KW-0998">Cell outer membrane</keyword>
<keyword evidence="3 8" id="KW-0472">Membrane</keyword>
<evidence type="ECO:0000256" key="2">
    <source>
        <dbReference type="ARBA" id="ARBA00022729"/>
    </source>
</evidence>
<dbReference type="SUPFAM" id="SSF103088">
    <property type="entry name" value="OmpA-like"/>
    <property type="match status" value="1"/>
</dbReference>
<evidence type="ECO:0000259" key="10">
    <source>
        <dbReference type="PROSITE" id="PS51123"/>
    </source>
</evidence>
<evidence type="ECO:0000313" key="11">
    <source>
        <dbReference type="EMBL" id="MFC5863426.1"/>
    </source>
</evidence>
<evidence type="ECO:0000256" key="9">
    <source>
        <dbReference type="SAM" id="SignalP"/>
    </source>
</evidence>
<dbReference type="InterPro" id="IPR014169">
    <property type="entry name" value="Pal_lipo_C"/>
</dbReference>
<dbReference type="InterPro" id="IPR036737">
    <property type="entry name" value="OmpA-like_sf"/>
</dbReference>
<dbReference type="PANTHER" id="PTHR30329">
    <property type="entry name" value="STATOR ELEMENT OF FLAGELLAR MOTOR COMPLEX"/>
    <property type="match status" value="1"/>
</dbReference>
<reference evidence="12" key="1">
    <citation type="journal article" date="2019" name="Int. J. Syst. Evol. Microbiol.">
        <title>The Global Catalogue of Microorganisms (GCM) 10K type strain sequencing project: providing services to taxonomists for standard genome sequencing and annotation.</title>
        <authorList>
            <consortium name="The Broad Institute Genomics Platform"/>
            <consortium name="The Broad Institute Genome Sequencing Center for Infectious Disease"/>
            <person name="Wu L."/>
            <person name="Ma J."/>
        </authorList>
    </citation>
    <scope>NUCLEOTIDE SEQUENCE [LARGE SCALE GENOMIC DNA]</scope>
    <source>
        <strain evidence="12">JCM 4087</strain>
    </source>
</reference>
<evidence type="ECO:0000256" key="4">
    <source>
        <dbReference type="ARBA" id="ARBA00023139"/>
    </source>
</evidence>
<dbReference type="InterPro" id="IPR050330">
    <property type="entry name" value="Bact_OuterMem_StrucFunc"/>
</dbReference>
<dbReference type="InterPro" id="IPR039001">
    <property type="entry name" value="Pal"/>
</dbReference>
<dbReference type="InterPro" id="IPR006665">
    <property type="entry name" value="OmpA-like"/>
</dbReference>
<sequence>MSSRTRVLTCLVMLAAVIGFAGCKKKSAAGNTTPPGMNGPTPTAQLTATPNTITAGDQVVLSWRTTDATSVSIDGIGDVPSSGVKTVTPTESTSYHLLARGDGGTADATARVTVNQPQNAVAVPNNMDEGNLTEEQRFKQNVQDIFFDYDSYDVRGDAQATMSKSAAYLAQNPNIKVLIGGYCDERGSNEYNLTLGQSRADSAKKALIQAGVSPDRIRTISYGKEKPFCTESTEECWQQNRRAGFTIDR</sequence>
<evidence type="ECO:0000256" key="6">
    <source>
        <dbReference type="ARBA" id="ARBA00023288"/>
    </source>
</evidence>
<keyword evidence="12" id="KW-1185">Reference proteome</keyword>
<dbReference type="NCBIfam" id="TIGR02802">
    <property type="entry name" value="Pal_lipo"/>
    <property type="match status" value="1"/>
</dbReference>
<dbReference type="Gene3D" id="3.30.1330.60">
    <property type="entry name" value="OmpA-like domain"/>
    <property type="match status" value="1"/>
</dbReference>
<proteinExistence type="inferred from homology"/>
<accession>A0ABW1EGL3</accession>
<evidence type="ECO:0000256" key="3">
    <source>
        <dbReference type="ARBA" id="ARBA00023136"/>
    </source>
</evidence>
<dbReference type="HAMAP" id="MF_02204">
    <property type="entry name" value="Pal"/>
    <property type="match status" value="1"/>
</dbReference>
<keyword evidence="7" id="KW-0131">Cell cycle</keyword>
<feature type="domain" description="OmpA-like" evidence="10">
    <location>
        <begin position="134"/>
        <end position="249"/>
    </location>
</feature>
<dbReference type="PROSITE" id="PS51257">
    <property type="entry name" value="PROKAR_LIPOPROTEIN"/>
    <property type="match status" value="1"/>
</dbReference>
<evidence type="ECO:0000313" key="12">
    <source>
        <dbReference type="Proteomes" id="UP001596091"/>
    </source>
</evidence>
<dbReference type="InterPro" id="IPR006664">
    <property type="entry name" value="OMP_bac"/>
</dbReference>
<evidence type="ECO:0000256" key="1">
    <source>
        <dbReference type="ARBA" id="ARBA00022618"/>
    </source>
</evidence>
<dbReference type="PANTHER" id="PTHR30329:SF21">
    <property type="entry name" value="LIPOPROTEIN YIAD-RELATED"/>
    <property type="match status" value="1"/>
</dbReference>
<comment type="similarity">
    <text evidence="8">Belongs to the Pal lipoprotein family.</text>
</comment>
<evidence type="ECO:0000256" key="5">
    <source>
        <dbReference type="ARBA" id="ARBA00023237"/>
    </source>
</evidence>
<dbReference type="PRINTS" id="PR01021">
    <property type="entry name" value="OMPADOMAIN"/>
</dbReference>
<dbReference type="EMBL" id="JBHSPH010000004">
    <property type="protein sequence ID" value="MFC5863426.1"/>
    <property type="molecule type" value="Genomic_DNA"/>
</dbReference>
<keyword evidence="4 8" id="KW-0564">Palmitate</keyword>
<dbReference type="Proteomes" id="UP001596091">
    <property type="component" value="Unassembled WGS sequence"/>
</dbReference>
<name>A0ABW1EGL3_9BACT</name>
<dbReference type="CDD" id="cd07185">
    <property type="entry name" value="OmpA_C-like"/>
    <property type="match status" value="1"/>
</dbReference>
<evidence type="ECO:0000256" key="8">
    <source>
        <dbReference type="HAMAP-Rule" id="MF_02204"/>
    </source>
</evidence>
<comment type="subcellular location">
    <subcellularLocation>
        <location evidence="8">Cell outer membrane</location>
        <topology evidence="8">Lipid-anchor</topology>
    </subcellularLocation>
</comment>
<keyword evidence="1" id="KW-0132">Cell division</keyword>
<keyword evidence="2 8" id="KW-0732">Signal</keyword>
<organism evidence="11 12">
    <name type="scientific">Acidicapsa dinghuensis</name>
    <dbReference type="NCBI Taxonomy" id="2218256"/>
    <lineage>
        <taxon>Bacteria</taxon>
        <taxon>Pseudomonadati</taxon>
        <taxon>Acidobacteriota</taxon>
        <taxon>Terriglobia</taxon>
        <taxon>Terriglobales</taxon>
        <taxon>Acidobacteriaceae</taxon>
        <taxon>Acidicapsa</taxon>
    </lineage>
</organism>
<feature type="chain" id="PRO_5047029235" description="Peptidoglycan-associated lipoprotein" evidence="9">
    <location>
        <begin position="22"/>
        <end position="249"/>
    </location>
</feature>
<dbReference type="PROSITE" id="PS51123">
    <property type="entry name" value="OMPA_2"/>
    <property type="match status" value="1"/>
</dbReference>
<comment type="caution">
    <text evidence="11">The sequence shown here is derived from an EMBL/GenBank/DDBJ whole genome shotgun (WGS) entry which is preliminary data.</text>
</comment>
<dbReference type="RefSeq" id="WP_263341250.1">
    <property type="nucleotide sequence ID" value="NZ_JAGSYH010000007.1"/>
</dbReference>
<protein>
    <recommendedName>
        <fullName evidence="8">Peptidoglycan-associated lipoprotein</fullName>
        <shortName evidence="8">PAL</shortName>
    </recommendedName>
</protein>
<keyword evidence="6 8" id="KW-0449">Lipoprotein</keyword>
<feature type="signal peptide" evidence="9">
    <location>
        <begin position="1"/>
        <end position="21"/>
    </location>
</feature>
<evidence type="ECO:0000256" key="7">
    <source>
        <dbReference type="ARBA" id="ARBA00023306"/>
    </source>
</evidence>
<gene>
    <name evidence="8 11" type="primary">pal</name>
    <name evidence="11" type="ORF">ACFPT7_14065</name>
</gene>